<evidence type="ECO:0000259" key="7">
    <source>
        <dbReference type="Pfam" id="PF01029"/>
    </source>
</evidence>
<evidence type="ECO:0000256" key="1">
    <source>
        <dbReference type="ARBA" id="ARBA00005952"/>
    </source>
</evidence>
<dbReference type="STRING" id="439219.SAMN02910293_01850"/>
<reference evidence="8 9" key="1">
    <citation type="submission" date="2016-10" db="EMBL/GenBank/DDBJ databases">
        <authorList>
            <person name="de Groot N.N."/>
        </authorList>
    </citation>
    <scope>NUCLEOTIDE SEQUENCE [LARGE SCALE GENOMIC DNA]</scope>
    <source>
        <strain evidence="8 9">A-4</strain>
    </source>
</reference>
<keyword evidence="9" id="KW-1185">Reference proteome</keyword>
<evidence type="ECO:0000313" key="8">
    <source>
        <dbReference type="EMBL" id="SDB37580.1"/>
    </source>
</evidence>
<dbReference type="InterPro" id="IPR035926">
    <property type="entry name" value="NusB-like_sf"/>
</dbReference>
<name>A0A1G6CXP7_9STRE</name>
<evidence type="ECO:0000256" key="3">
    <source>
        <dbReference type="ARBA" id="ARBA00022884"/>
    </source>
</evidence>
<comment type="similarity">
    <text evidence="1 6">Belongs to the NusB family.</text>
</comment>
<evidence type="ECO:0000256" key="6">
    <source>
        <dbReference type="HAMAP-Rule" id="MF_00073"/>
    </source>
</evidence>
<dbReference type="NCBIfam" id="NF001223">
    <property type="entry name" value="PRK00202.1-1"/>
    <property type="match status" value="1"/>
</dbReference>
<gene>
    <name evidence="6" type="primary">nusB</name>
    <name evidence="8" type="ORF">SAMN02910293_01850</name>
</gene>
<protein>
    <recommendedName>
        <fullName evidence="6">Transcription antitermination protein NusB</fullName>
    </recommendedName>
    <alternativeName>
        <fullName evidence="6">Antitermination factor NusB</fullName>
    </alternativeName>
</protein>
<dbReference type="PANTHER" id="PTHR11078">
    <property type="entry name" value="N UTILIZATION SUBSTANCE PROTEIN B-RELATED"/>
    <property type="match status" value="1"/>
</dbReference>
<dbReference type="Gene3D" id="1.10.940.10">
    <property type="entry name" value="NusB-like"/>
    <property type="match status" value="1"/>
</dbReference>
<organism evidence="8 9">
    <name type="scientific">Streptococcus henryi</name>
    <dbReference type="NCBI Taxonomy" id="439219"/>
    <lineage>
        <taxon>Bacteria</taxon>
        <taxon>Bacillati</taxon>
        <taxon>Bacillota</taxon>
        <taxon>Bacilli</taxon>
        <taxon>Lactobacillales</taxon>
        <taxon>Streptococcaceae</taxon>
        <taxon>Streptococcus</taxon>
    </lineage>
</organism>
<dbReference type="eggNOG" id="COG0781">
    <property type="taxonomic scope" value="Bacteria"/>
</dbReference>
<dbReference type="EMBL" id="FMXP01000028">
    <property type="protein sequence ID" value="SDB37580.1"/>
    <property type="molecule type" value="Genomic_DNA"/>
</dbReference>
<evidence type="ECO:0000256" key="2">
    <source>
        <dbReference type="ARBA" id="ARBA00022814"/>
    </source>
</evidence>
<dbReference type="InterPro" id="IPR006027">
    <property type="entry name" value="NusB_RsmB_TIM44"/>
</dbReference>
<dbReference type="InterPro" id="IPR011605">
    <property type="entry name" value="NusB_fam"/>
</dbReference>
<keyword evidence="5 6" id="KW-0804">Transcription</keyword>
<dbReference type="SUPFAM" id="SSF48013">
    <property type="entry name" value="NusB-like"/>
    <property type="match status" value="1"/>
</dbReference>
<comment type="function">
    <text evidence="6">Involved in transcription antitermination. Required for transcription of ribosomal RNA (rRNA) genes. Binds specifically to the boxA antiterminator sequence of the ribosomal RNA (rrn) operons.</text>
</comment>
<dbReference type="GO" id="GO:0005829">
    <property type="term" value="C:cytosol"/>
    <property type="evidence" value="ECO:0007669"/>
    <property type="project" value="TreeGrafter"/>
</dbReference>
<dbReference type="PANTHER" id="PTHR11078:SF3">
    <property type="entry name" value="ANTITERMINATION NUSB DOMAIN-CONTAINING PROTEIN"/>
    <property type="match status" value="1"/>
</dbReference>
<proteinExistence type="inferred from homology"/>
<dbReference type="Pfam" id="PF01029">
    <property type="entry name" value="NusB"/>
    <property type="match status" value="1"/>
</dbReference>
<evidence type="ECO:0000313" key="9">
    <source>
        <dbReference type="Proteomes" id="UP000182508"/>
    </source>
</evidence>
<dbReference type="AlphaFoldDB" id="A0A1G6CXP7"/>
<dbReference type="GO" id="GO:0031564">
    <property type="term" value="P:transcription antitermination"/>
    <property type="evidence" value="ECO:0007669"/>
    <property type="project" value="UniProtKB-KW"/>
</dbReference>
<sequence>MTNKVFVDSRRDLRERAFQALFSLEFGREALEAARFAYEYDKNLTDDQVLDVPIFLLNLVNGVCSHLEELDSIIESKLKTGWSLSRLTITDKTLLRLGLFEIKFFEETPGRVAVNEVIEMAKKYSDETSAKFINGLLSPFVTEEA</sequence>
<dbReference type="Proteomes" id="UP000182508">
    <property type="component" value="Unassembled WGS sequence"/>
</dbReference>
<keyword evidence="4 6" id="KW-0805">Transcription regulation</keyword>
<evidence type="ECO:0000256" key="4">
    <source>
        <dbReference type="ARBA" id="ARBA00023015"/>
    </source>
</evidence>
<dbReference type="RefSeq" id="WP_074486452.1">
    <property type="nucleotide sequence ID" value="NZ_FMXP01000028.1"/>
</dbReference>
<dbReference type="GO" id="GO:0003723">
    <property type="term" value="F:RNA binding"/>
    <property type="evidence" value="ECO:0007669"/>
    <property type="project" value="UniProtKB-UniRule"/>
</dbReference>
<dbReference type="GO" id="GO:0006353">
    <property type="term" value="P:DNA-templated transcription termination"/>
    <property type="evidence" value="ECO:0007669"/>
    <property type="project" value="UniProtKB-UniRule"/>
</dbReference>
<keyword evidence="2 6" id="KW-0889">Transcription antitermination</keyword>
<feature type="domain" description="NusB/RsmB/TIM44" evidence="7">
    <location>
        <begin position="13"/>
        <end position="138"/>
    </location>
</feature>
<evidence type="ECO:0000256" key="5">
    <source>
        <dbReference type="ARBA" id="ARBA00023163"/>
    </source>
</evidence>
<accession>A0A1G6CXP7</accession>
<dbReference type="NCBIfam" id="TIGR01951">
    <property type="entry name" value="nusB"/>
    <property type="match status" value="1"/>
</dbReference>
<dbReference type="HAMAP" id="MF_00073">
    <property type="entry name" value="NusB"/>
    <property type="match status" value="1"/>
</dbReference>
<keyword evidence="3 6" id="KW-0694">RNA-binding</keyword>